<name>A0AAW2I3G7_9NEOP</name>
<evidence type="ECO:0000256" key="2">
    <source>
        <dbReference type="SAM" id="MobiDB-lite"/>
    </source>
</evidence>
<feature type="region of interest" description="Disordered" evidence="2">
    <location>
        <begin position="944"/>
        <end position="963"/>
    </location>
</feature>
<gene>
    <name evidence="3" type="ORF">PYX00_003959</name>
</gene>
<comment type="caution">
    <text evidence="3">The sequence shown here is derived from an EMBL/GenBank/DDBJ whole genome shotgun (WGS) entry which is preliminary data.</text>
</comment>
<sequence>MDTSHANPSINSLLLLKERIIKVEILLEQHASLTKKFSDLENSHIQALENERKAKKDAAKYLEKYCKLTQKCSSFLSNIKNLQGTLQEKNAELEHYQNENIQLNSLVLAYKLDRKNYQDLEKDRDFLLSTLWRTFKGIEESKQNKKIIDTVFKRFEKELEELKLGDFRNVKNQRIPSGKSDELATSAHNPEVSVLSNVTSDITDTDSACESVQSVLSHGECEYSSQSGKDKESNDSANSRNYLETLDDDTVDYVSSEETASNVPNVDQKEKESVGSLSLSPLSSYYLPDVCEDNVPGSKPSVEQVSPNVVRSVFQETEILENKLPTLDEGVKNSSGTRKYPGKESHFHIVFNSKPQTVDTAFNIDCSQTCREDVTLDANIVDSDVTDITDVPSFYYHASEYRWMNEKDTAPLPLEGDMDNIKVQDVDCGQQGERQISKLSSMFDIPDCEKQNGKSDVNDLAVEDLEFSSDNSAEVKNVMCEKNMEDSQTCGRNEKDISRKDELEPNTVNRTTDTVNNTYIEKNTESDRFGVDEDEEVRVILERVPNVRLVSPLHKSPRRHNVSKVNDKKCNKQLFNSEPAVPVIVTETEGIGKVSVTEKSVQTDDLGPEPEVVKIEQINEDNIPKTLDTRKLIKKICREIWNKVLKKKFEKLDQFSKISKSQSFFLSLMKMLFKFMNDQAVNYQNIKREITNNYLRKKERERRERVKLKAVKRRKAPWKVENLEEPVTGQICVNDNGMDVIKSSPICNYFMNNLESQESVNSFDWCISGREFKFSVQKSNDFEGIPASFCMNKASDGDRKIGHYYSNFLQNSCKKDGETLSSCDVLNSSLDECGTKFCESDIQPLEIGDQKVNTCDELEDKNGVLEKSNCSEKQIDIVECTRESEKTFANDSGSHEDCNKGSHQSDEGMWQKPLDCLFDVPELLSELSTDSECSSVLEINLKPNEGENVEKQPPPPKSQRKLRRKLQSIFGETDSDKSPVKIQSSTLVVKQTVINQQREIIESDCDIPKKRQKLSRNLLSLRKTEKRMLSFASALDDVDVIELTDKTEEAQESGECPRTDDPNFLDTIMSAMTKQAEEFKVKSPIKRFNFNAQLGPMVQVPSQPQLQEYDVGGLNMNNSGKWNGAEVPRDREDRRNRREEKKMKNIVEQEISKFLNSEMSSVQEAEEKVKACVAVLEKASVDIIASAIVSEIMTNVDEVLQEFDRPAPPLTQTQHRLMTILTVLTGSHEKFLNIGHNILDLIWSKLFPETFFWPDDSVETATRFYAALCKKMNDFKGLWRFCYKAIASMRQRWCIPILVVLQVWPDILHNATAAHDNLLVNAFVNVILHTPKIEAKRNKRQTEKLLAIKHLLINFFDFQINTTIEEFTKKLFNSLTQDVPGSVDALILISKCRAWTWTNKNVVAKLMEIISDWTTGKETEEIGLKALEIIRQIVFMFPVAEVGTSKTAADLVAVLLRLLETKHGHEEKIVKVLCALKNHSVVKDVLLSLLTKFSDNASLHTSIRKTLTSIANPVKKRKINKKFETKREKPTKKKKKKKKKVQKGKNLPVNIGANDLDISAFTEKV</sequence>
<organism evidence="3">
    <name type="scientific">Menopon gallinae</name>
    <name type="common">poultry shaft louse</name>
    <dbReference type="NCBI Taxonomy" id="328185"/>
    <lineage>
        <taxon>Eukaryota</taxon>
        <taxon>Metazoa</taxon>
        <taxon>Ecdysozoa</taxon>
        <taxon>Arthropoda</taxon>
        <taxon>Hexapoda</taxon>
        <taxon>Insecta</taxon>
        <taxon>Pterygota</taxon>
        <taxon>Neoptera</taxon>
        <taxon>Paraneoptera</taxon>
        <taxon>Psocodea</taxon>
        <taxon>Troctomorpha</taxon>
        <taxon>Phthiraptera</taxon>
        <taxon>Amblycera</taxon>
        <taxon>Menoponidae</taxon>
        <taxon>Menopon</taxon>
    </lineage>
</organism>
<evidence type="ECO:0000256" key="1">
    <source>
        <dbReference type="SAM" id="Coils"/>
    </source>
</evidence>
<accession>A0AAW2I3G7</accession>
<feature type="coiled-coil region" evidence="1">
    <location>
        <begin position="23"/>
        <end position="106"/>
    </location>
</feature>
<feature type="region of interest" description="Disordered" evidence="2">
    <location>
        <begin position="1521"/>
        <end position="1548"/>
    </location>
</feature>
<feature type="compositionally biased region" description="Basic and acidic residues" evidence="2">
    <location>
        <begin position="888"/>
        <end position="906"/>
    </location>
</feature>
<feature type="region of interest" description="Disordered" evidence="2">
    <location>
        <begin position="888"/>
        <end position="907"/>
    </location>
</feature>
<evidence type="ECO:0000313" key="3">
    <source>
        <dbReference type="EMBL" id="KAL0276371.1"/>
    </source>
</evidence>
<reference evidence="3" key="1">
    <citation type="journal article" date="2024" name="Gigascience">
        <title>Chromosome-level genome of the poultry shaft louse Menopon gallinae provides insight into the host-switching and adaptive evolution of parasitic lice.</title>
        <authorList>
            <person name="Xu Y."/>
            <person name="Ma L."/>
            <person name="Liu S."/>
            <person name="Liang Y."/>
            <person name="Liu Q."/>
            <person name="He Z."/>
            <person name="Tian L."/>
            <person name="Duan Y."/>
            <person name="Cai W."/>
            <person name="Li H."/>
            <person name="Song F."/>
        </authorList>
    </citation>
    <scope>NUCLEOTIDE SEQUENCE</scope>
    <source>
        <strain evidence="3">Cailab_2023a</strain>
    </source>
</reference>
<dbReference type="EMBL" id="JARGDH010000002">
    <property type="protein sequence ID" value="KAL0276371.1"/>
    <property type="molecule type" value="Genomic_DNA"/>
</dbReference>
<feature type="compositionally biased region" description="Basic and acidic residues" evidence="2">
    <location>
        <begin position="1127"/>
        <end position="1140"/>
    </location>
</feature>
<feature type="region of interest" description="Disordered" evidence="2">
    <location>
        <begin position="220"/>
        <end position="250"/>
    </location>
</feature>
<feature type="compositionally biased region" description="Basic residues" evidence="2">
    <location>
        <begin position="1529"/>
        <end position="1543"/>
    </location>
</feature>
<protein>
    <submittedName>
        <fullName evidence="3">Uncharacterized protein</fullName>
    </submittedName>
</protein>
<proteinExistence type="predicted"/>
<feature type="region of interest" description="Disordered" evidence="2">
    <location>
        <begin position="1114"/>
        <end position="1140"/>
    </location>
</feature>
<keyword evidence="1" id="KW-0175">Coiled coil</keyword>